<dbReference type="InterPro" id="IPR001173">
    <property type="entry name" value="Glyco_trans_2-like"/>
</dbReference>
<dbReference type="Proteomes" id="UP001642464">
    <property type="component" value="Unassembled WGS sequence"/>
</dbReference>
<evidence type="ECO:0000313" key="3">
    <source>
        <dbReference type="EMBL" id="CAK8999876.1"/>
    </source>
</evidence>
<dbReference type="Pfam" id="PF13632">
    <property type="entry name" value="Glyco_trans_2_3"/>
    <property type="match status" value="1"/>
</dbReference>
<feature type="transmembrane region" description="Helical" evidence="1">
    <location>
        <begin position="298"/>
        <end position="319"/>
    </location>
</feature>
<sequence>FAGITATYHPSNLPNHLPGKSSNECWAFQEMRKDLEARGFQASDPRVVITVLDDDSSMHPKYFEALTYHFMTAGPNLRYLRTWQPPICHFKNFLRQPVLVRISSLFSTLSELAGLANPFDCHVTYSTYSISLALASAVGGWDPDHLAEDWHMFAKCSVKTEGRVRCFPIFLPVLNYTPEEDGYWETLCSRWTQAKRHALGLSEVVYVLSSSFLAFLELPSWRSRLTFSWRLSPLLAKFVQTHFVNGMAGVWNVMAQLVIHVYVLRLWCTQEFDSSCDGPPGEAQILRNSMWIYIQQRATAVMAFASIFSGGLGAIYFHMVKDRVEGNVQEHWKTRSLALMWLIIEIEVSLCGIIQSFVFGALPLWIACIRIIGSMRFTHSVVGMAGRGPNEDLPSP</sequence>
<keyword evidence="4" id="KW-1185">Reference proteome</keyword>
<reference evidence="3 4" key="1">
    <citation type="submission" date="2024-02" db="EMBL/GenBank/DDBJ databases">
        <authorList>
            <person name="Chen Y."/>
            <person name="Shah S."/>
            <person name="Dougan E. K."/>
            <person name="Thang M."/>
            <person name="Chan C."/>
        </authorList>
    </citation>
    <scope>NUCLEOTIDE SEQUENCE [LARGE SCALE GENOMIC DNA]</scope>
</reference>
<evidence type="ECO:0000259" key="2">
    <source>
        <dbReference type="Pfam" id="PF13632"/>
    </source>
</evidence>
<feature type="transmembrane region" description="Helical" evidence="1">
    <location>
        <begin position="339"/>
        <end position="366"/>
    </location>
</feature>
<gene>
    <name evidence="3" type="ORF">SCF082_LOCUS6249</name>
</gene>
<keyword evidence="1" id="KW-0812">Transmembrane</keyword>
<feature type="transmembrane region" description="Helical" evidence="1">
    <location>
        <begin position="204"/>
        <end position="222"/>
    </location>
</feature>
<keyword evidence="1" id="KW-0472">Membrane</keyword>
<accession>A0ABP0ID95</accession>
<proteinExistence type="predicted"/>
<dbReference type="SUPFAM" id="SSF53448">
    <property type="entry name" value="Nucleotide-diphospho-sugar transferases"/>
    <property type="match status" value="1"/>
</dbReference>
<evidence type="ECO:0000313" key="4">
    <source>
        <dbReference type="Proteomes" id="UP001642464"/>
    </source>
</evidence>
<name>A0ABP0ID95_9DINO</name>
<protein>
    <recommendedName>
        <fullName evidence="2">Glycosyltransferase 2-like domain-containing protein</fullName>
    </recommendedName>
</protein>
<dbReference type="EMBL" id="CAXAMM010003436">
    <property type="protein sequence ID" value="CAK8999876.1"/>
    <property type="molecule type" value="Genomic_DNA"/>
</dbReference>
<feature type="domain" description="Glycosyltransferase 2-like" evidence="2">
    <location>
        <begin position="48"/>
        <end position="246"/>
    </location>
</feature>
<dbReference type="InterPro" id="IPR029044">
    <property type="entry name" value="Nucleotide-diphossugar_trans"/>
</dbReference>
<dbReference type="PANTHER" id="PTHR36851">
    <property type="entry name" value="UNNAMED PRODUCT"/>
    <property type="match status" value="1"/>
</dbReference>
<dbReference type="PANTHER" id="PTHR36851:SF1">
    <property type="entry name" value="GLYCO_TRANS_2-LIKE DOMAIN-CONTAINING PROTEIN"/>
    <property type="match status" value="1"/>
</dbReference>
<feature type="non-terminal residue" evidence="3">
    <location>
        <position position="1"/>
    </location>
</feature>
<organism evidence="3 4">
    <name type="scientific">Durusdinium trenchii</name>
    <dbReference type="NCBI Taxonomy" id="1381693"/>
    <lineage>
        <taxon>Eukaryota</taxon>
        <taxon>Sar</taxon>
        <taxon>Alveolata</taxon>
        <taxon>Dinophyceae</taxon>
        <taxon>Suessiales</taxon>
        <taxon>Symbiodiniaceae</taxon>
        <taxon>Durusdinium</taxon>
    </lineage>
</organism>
<comment type="caution">
    <text evidence="3">The sequence shown here is derived from an EMBL/GenBank/DDBJ whole genome shotgun (WGS) entry which is preliminary data.</text>
</comment>
<evidence type="ECO:0000256" key="1">
    <source>
        <dbReference type="SAM" id="Phobius"/>
    </source>
</evidence>
<feature type="transmembrane region" description="Helical" evidence="1">
    <location>
        <begin position="242"/>
        <end position="264"/>
    </location>
</feature>
<keyword evidence="1" id="KW-1133">Transmembrane helix</keyword>